<gene>
    <name evidence="1" type="ORF">P799_18245</name>
</gene>
<proteinExistence type="predicted"/>
<dbReference type="Proteomes" id="UP000023555">
    <property type="component" value="Unassembled WGS sequence"/>
</dbReference>
<dbReference type="AlphaFoldDB" id="W7RIH1"/>
<dbReference type="EMBL" id="AYKQ01000014">
    <property type="protein sequence ID" value="EWH31647.1"/>
    <property type="molecule type" value="Genomic_DNA"/>
</dbReference>
<name>W7RIH1_LYSSH</name>
<dbReference type="HOGENOM" id="CLU_3397272_0_0_9"/>
<accession>W7RIH1</accession>
<sequence length="31" mass="3604">MHFIMNYESYNMPFKSGFGVTKKYKAKNGGK</sequence>
<reference evidence="1 2" key="1">
    <citation type="journal article" date="2015" name="Stand. Genomic Sci.">
        <title>Genome sequence and description of the mosquitocidal and heavy metal tolerant strain Lysinibacillus sphaericus CBAM5.</title>
        <authorList>
            <person name="Pena-Montenegro T.D."/>
            <person name="Lozano L."/>
            <person name="Dussan J."/>
        </authorList>
    </citation>
    <scope>NUCLEOTIDE SEQUENCE [LARGE SCALE GENOMIC DNA]</scope>
    <source>
        <strain evidence="1">CBAM5</strain>
    </source>
</reference>
<organism evidence="1 2">
    <name type="scientific">Lysinibacillus sphaericus CBAM5</name>
    <dbReference type="NCBI Taxonomy" id="1400869"/>
    <lineage>
        <taxon>Bacteria</taxon>
        <taxon>Bacillati</taxon>
        <taxon>Bacillota</taxon>
        <taxon>Bacilli</taxon>
        <taxon>Bacillales</taxon>
        <taxon>Bacillaceae</taxon>
        <taxon>Lysinibacillus</taxon>
    </lineage>
</organism>
<protein>
    <submittedName>
        <fullName evidence="1">Uncharacterized protein</fullName>
    </submittedName>
</protein>
<comment type="caution">
    <text evidence="1">The sequence shown here is derived from an EMBL/GenBank/DDBJ whole genome shotgun (WGS) entry which is preliminary data.</text>
</comment>
<evidence type="ECO:0000313" key="1">
    <source>
        <dbReference type="EMBL" id="EWH31647.1"/>
    </source>
</evidence>
<evidence type="ECO:0000313" key="2">
    <source>
        <dbReference type="Proteomes" id="UP000023555"/>
    </source>
</evidence>